<dbReference type="GO" id="GO:0005886">
    <property type="term" value="C:plasma membrane"/>
    <property type="evidence" value="ECO:0007669"/>
    <property type="project" value="UniProtKB-SubCell"/>
</dbReference>
<feature type="transmembrane region" description="Helical" evidence="7">
    <location>
        <begin position="335"/>
        <end position="358"/>
    </location>
</feature>
<evidence type="ECO:0000256" key="6">
    <source>
        <dbReference type="ARBA" id="ARBA00023136"/>
    </source>
</evidence>
<feature type="transmembrane region" description="Helical" evidence="7">
    <location>
        <begin position="32"/>
        <end position="49"/>
    </location>
</feature>
<feature type="transmembrane region" description="Helical" evidence="7">
    <location>
        <begin position="277"/>
        <end position="296"/>
    </location>
</feature>
<evidence type="ECO:0000313" key="9">
    <source>
        <dbReference type="Proteomes" id="UP000501600"/>
    </source>
</evidence>
<comment type="subcellular location">
    <subcellularLocation>
        <location evidence="1">Cell membrane</location>
        <topology evidence="1">Multi-pass membrane protein</topology>
    </subcellularLocation>
</comment>
<name>A0A6H2DQ58_9SPHN</name>
<keyword evidence="3" id="KW-1003">Cell membrane</keyword>
<keyword evidence="4 7" id="KW-0812">Transmembrane</keyword>
<evidence type="ECO:0000256" key="7">
    <source>
        <dbReference type="SAM" id="Phobius"/>
    </source>
</evidence>
<gene>
    <name evidence="8" type="ORF">HF685_09890</name>
</gene>
<keyword evidence="6 7" id="KW-0472">Membrane</keyword>
<evidence type="ECO:0000313" key="8">
    <source>
        <dbReference type="EMBL" id="QJB70789.1"/>
    </source>
</evidence>
<reference evidence="8 9" key="1">
    <citation type="submission" date="2020-04" db="EMBL/GenBank/DDBJ databases">
        <title>Genome sequence for Sphingorhabdus sp. strain M1.</title>
        <authorList>
            <person name="Park S.-J."/>
        </authorList>
    </citation>
    <scope>NUCLEOTIDE SEQUENCE [LARGE SCALE GENOMIC DNA]</scope>
    <source>
        <strain evidence="8 9">JK6</strain>
    </source>
</reference>
<dbReference type="PANTHER" id="PTHR30106">
    <property type="entry name" value="INNER MEMBRANE PROTEIN YEIH-RELATED"/>
    <property type="match status" value="1"/>
</dbReference>
<proteinExistence type="inferred from homology"/>
<keyword evidence="9" id="KW-1185">Reference proteome</keyword>
<dbReference type="Proteomes" id="UP000501600">
    <property type="component" value="Chromosome"/>
</dbReference>
<dbReference type="InterPro" id="IPR018383">
    <property type="entry name" value="UPF0324_pro"/>
</dbReference>
<organism evidence="8 9">
    <name type="scientific">Parasphingorhabdus halotolerans</name>
    <dbReference type="NCBI Taxonomy" id="2725558"/>
    <lineage>
        <taxon>Bacteria</taxon>
        <taxon>Pseudomonadati</taxon>
        <taxon>Pseudomonadota</taxon>
        <taxon>Alphaproteobacteria</taxon>
        <taxon>Sphingomonadales</taxon>
        <taxon>Sphingomonadaceae</taxon>
        <taxon>Parasphingorhabdus</taxon>
    </lineage>
</organism>
<protein>
    <submittedName>
        <fullName evidence="8">Putative sulfate exporter family transporter</fullName>
    </submittedName>
</protein>
<comment type="similarity">
    <text evidence="2">Belongs to the UPF0324 family.</text>
</comment>
<evidence type="ECO:0000256" key="3">
    <source>
        <dbReference type="ARBA" id="ARBA00022475"/>
    </source>
</evidence>
<evidence type="ECO:0000256" key="5">
    <source>
        <dbReference type="ARBA" id="ARBA00022989"/>
    </source>
</evidence>
<dbReference type="PANTHER" id="PTHR30106:SF2">
    <property type="entry name" value="UPF0324 INNER MEMBRANE PROTEIN YEIH"/>
    <property type="match status" value="1"/>
</dbReference>
<evidence type="ECO:0000256" key="1">
    <source>
        <dbReference type="ARBA" id="ARBA00004651"/>
    </source>
</evidence>
<dbReference type="KEGG" id="phao:HF685_09890"/>
<dbReference type="EMBL" id="CP051217">
    <property type="protein sequence ID" value="QJB70789.1"/>
    <property type="molecule type" value="Genomic_DNA"/>
</dbReference>
<feature type="transmembrane region" description="Helical" evidence="7">
    <location>
        <begin position="302"/>
        <end position="323"/>
    </location>
</feature>
<evidence type="ECO:0000256" key="2">
    <source>
        <dbReference type="ARBA" id="ARBA00007977"/>
    </source>
</evidence>
<dbReference type="Pfam" id="PF03601">
    <property type="entry name" value="Cons_hypoth698"/>
    <property type="match status" value="1"/>
</dbReference>
<dbReference type="AlphaFoldDB" id="A0A6H2DQ58"/>
<evidence type="ECO:0000256" key="4">
    <source>
        <dbReference type="ARBA" id="ARBA00022692"/>
    </source>
</evidence>
<keyword evidence="5 7" id="KW-1133">Transmembrane helix</keyword>
<feature type="transmembrane region" description="Helical" evidence="7">
    <location>
        <begin position="108"/>
        <end position="131"/>
    </location>
</feature>
<feature type="transmembrane region" description="Helical" evidence="7">
    <location>
        <begin position="55"/>
        <end position="71"/>
    </location>
</feature>
<accession>A0A6H2DQ58</accession>
<sequence>MSEPARNLPMGADLYGELLITADDRPTTIRKTIPGLLLAFIASLAAAWLSEHYGVPLILMGLLIGLGLNFVNQDKRLAPGLTFASQTLLRIGIVLIGAKVTLAQFGALGLPAFGALLVIMLSVIAAGILAAKFLKQDMLFGLLAGGATAICGASAALALWSLIGEKRIDQARFTLVLVGIFMMSAMALAFYPAIAGILELSDRQAGFLIGASIHDVAQAIGGGFSYSQAAGEIATIVKLTRVALLAPLVAIFAIWLRAQAKKTGADDVTLGSAVPRFGLPWFIIGFILLVLVNSMFNLPGTLVGYSQDLASWMLLLSVVATAMKSNMSALLTQGWRSFVPVIAATAVAFFMALGAAMLL</sequence>
<feature type="transmembrane region" description="Helical" evidence="7">
    <location>
        <begin position="138"/>
        <end position="163"/>
    </location>
</feature>
<feature type="transmembrane region" description="Helical" evidence="7">
    <location>
        <begin position="175"/>
        <end position="198"/>
    </location>
</feature>
<feature type="transmembrane region" description="Helical" evidence="7">
    <location>
        <begin position="233"/>
        <end position="256"/>
    </location>
</feature>